<proteinExistence type="predicted"/>
<dbReference type="OrthoDB" id="4254993at2"/>
<accession>A0A5P2CZM1</accession>
<sequence>MSAYENGFACEAGAQDFTATAYRSNGERWVTVEGTCSCPTPGYTLTLELASPPIVPVPEELHLNLVEEAPGGTTIQPITPTPVKKEKFQISDEVERVVIRNREITVLIKER</sequence>
<name>A0A5P2CZM1_STRVZ</name>
<organism evidence="1 2">
    <name type="scientific">Streptomyces venezuelae</name>
    <dbReference type="NCBI Taxonomy" id="54571"/>
    <lineage>
        <taxon>Bacteria</taxon>
        <taxon>Bacillati</taxon>
        <taxon>Actinomycetota</taxon>
        <taxon>Actinomycetes</taxon>
        <taxon>Kitasatosporales</taxon>
        <taxon>Streptomycetaceae</taxon>
        <taxon>Streptomyces</taxon>
    </lineage>
</organism>
<gene>
    <name evidence="1" type="ORF">DEJ50_04525</name>
</gene>
<protein>
    <submittedName>
        <fullName evidence="1">Uncharacterized protein</fullName>
    </submittedName>
</protein>
<dbReference type="AlphaFoldDB" id="A0A5P2CZM1"/>
<dbReference type="RefSeq" id="WP_150206174.1">
    <property type="nucleotide sequence ID" value="NZ_CP029190.1"/>
</dbReference>
<reference evidence="1 2" key="1">
    <citation type="submission" date="2018-05" db="EMBL/GenBank/DDBJ databases">
        <title>Streptomyces venezuelae.</title>
        <authorList>
            <person name="Kim W."/>
            <person name="Lee N."/>
            <person name="Cho B.-K."/>
        </authorList>
    </citation>
    <scope>NUCLEOTIDE SEQUENCE [LARGE SCALE GENOMIC DNA]</scope>
    <source>
        <strain evidence="1 2">ATCC 21782</strain>
    </source>
</reference>
<evidence type="ECO:0000313" key="1">
    <source>
        <dbReference type="EMBL" id="QES47208.1"/>
    </source>
</evidence>
<dbReference type="Proteomes" id="UP000325211">
    <property type="component" value="Chromosome"/>
</dbReference>
<dbReference type="EMBL" id="CP029190">
    <property type="protein sequence ID" value="QES47208.1"/>
    <property type="molecule type" value="Genomic_DNA"/>
</dbReference>
<evidence type="ECO:0000313" key="2">
    <source>
        <dbReference type="Proteomes" id="UP000325211"/>
    </source>
</evidence>